<gene>
    <name evidence="1" type="ORF">RRG08_031582</name>
</gene>
<dbReference type="Proteomes" id="UP001283361">
    <property type="component" value="Unassembled WGS sequence"/>
</dbReference>
<dbReference type="EMBL" id="JAWDGP010000665">
    <property type="protein sequence ID" value="KAK3798569.1"/>
    <property type="molecule type" value="Genomic_DNA"/>
</dbReference>
<evidence type="ECO:0000313" key="1">
    <source>
        <dbReference type="EMBL" id="KAK3798569.1"/>
    </source>
</evidence>
<keyword evidence="2" id="KW-1185">Reference proteome</keyword>
<protein>
    <submittedName>
        <fullName evidence="1">Uncharacterized protein</fullName>
    </submittedName>
</protein>
<name>A0AAE1E8S6_9GAST</name>
<reference evidence="1" key="1">
    <citation type="journal article" date="2023" name="G3 (Bethesda)">
        <title>A reference genome for the long-term kleptoplast-retaining sea slug Elysia crispata morphotype clarki.</title>
        <authorList>
            <person name="Eastman K.E."/>
            <person name="Pendleton A.L."/>
            <person name="Shaikh M.A."/>
            <person name="Suttiyut T."/>
            <person name="Ogas R."/>
            <person name="Tomko P."/>
            <person name="Gavelis G."/>
            <person name="Widhalm J.R."/>
            <person name="Wisecaver J.H."/>
        </authorList>
    </citation>
    <scope>NUCLEOTIDE SEQUENCE</scope>
    <source>
        <strain evidence="1">ECLA1</strain>
    </source>
</reference>
<organism evidence="1 2">
    <name type="scientific">Elysia crispata</name>
    <name type="common">lettuce slug</name>
    <dbReference type="NCBI Taxonomy" id="231223"/>
    <lineage>
        <taxon>Eukaryota</taxon>
        <taxon>Metazoa</taxon>
        <taxon>Spiralia</taxon>
        <taxon>Lophotrochozoa</taxon>
        <taxon>Mollusca</taxon>
        <taxon>Gastropoda</taxon>
        <taxon>Heterobranchia</taxon>
        <taxon>Euthyneura</taxon>
        <taxon>Panpulmonata</taxon>
        <taxon>Sacoglossa</taxon>
        <taxon>Placobranchoidea</taxon>
        <taxon>Plakobranchidae</taxon>
        <taxon>Elysia</taxon>
    </lineage>
</organism>
<comment type="caution">
    <text evidence="1">The sequence shown here is derived from an EMBL/GenBank/DDBJ whole genome shotgun (WGS) entry which is preliminary data.</text>
</comment>
<evidence type="ECO:0000313" key="2">
    <source>
        <dbReference type="Proteomes" id="UP001283361"/>
    </source>
</evidence>
<dbReference type="AlphaFoldDB" id="A0AAE1E8S6"/>
<accession>A0AAE1E8S6</accession>
<proteinExistence type="predicted"/>
<sequence>MGQLFYYQWHETILRLFNAQDNLTYNEVLTISYTVFTESDSTCRFLTYLGRLEERPLVLRETSGQPVLEQTAPSPVVEISSHHLIHPGWLSVCASLRTENRLDKEMYQNVGRCSCCCVTSQGCGEEYIMET</sequence>